<protein>
    <submittedName>
        <fullName evidence="3">Uncharacterized protein</fullName>
    </submittedName>
</protein>
<comment type="caution">
    <text evidence="3">The sequence shown here is derived from an EMBL/GenBank/DDBJ whole genome shotgun (WGS) entry which is preliminary data.</text>
</comment>
<name>A0ABR1JAJ8_9AGAR</name>
<feature type="region of interest" description="Disordered" evidence="1">
    <location>
        <begin position="280"/>
        <end position="333"/>
    </location>
</feature>
<keyword evidence="4" id="KW-1185">Reference proteome</keyword>
<feature type="transmembrane region" description="Helical" evidence="2">
    <location>
        <begin position="108"/>
        <end position="131"/>
    </location>
</feature>
<evidence type="ECO:0000256" key="1">
    <source>
        <dbReference type="SAM" id="MobiDB-lite"/>
    </source>
</evidence>
<feature type="transmembrane region" description="Helical" evidence="2">
    <location>
        <begin position="143"/>
        <end position="164"/>
    </location>
</feature>
<organism evidence="3 4">
    <name type="scientific">Marasmiellus scandens</name>
    <dbReference type="NCBI Taxonomy" id="2682957"/>
    <lineage>
        <taxon>Eukaryota</taxon>
        <taxon>Fungi</taxon>
        <taxon>Dikarya</taxon>
        <taxon>Basidiomycota</taxon>
        <taxon>Agaricomycotina</taxon>
        <taxon>Agaricomycetes</taxon>
        <taxon>Agaricomycetidae</taxon>
        <taxon>Agaricales</taxon>
        <taxon>Marasmiineae</taxon>
        <taxon>Omphalotaceae</taxon>
        <taxon>Marasmiellus</taxon>
    </lineage>
</organism>
<evidence type="ECO:0000313" key="3">
    <source>
        <dbReference type="EMBL" id="KAK7453185.1"/>
    </source>
</evidence>
<feature type="compositionally biased region" description="Low complexity" evidence="1">
    <location>
        <begin position="284"/>
        <end position="295"/>
    </location>
</feature>
<reference evidence="3 4" key="1">
    <citation type="submission" date="2024-01" db="EMBL/GenBank/DDBJ databases">
        <title>A draft genome for the cacao thread blight pathogen Marasmiellus scandens.</title>
        <authorList>
            <person name="Baruah I.K."/>
            <person name="Leung J."/>
            <person name="Bukari Y."/>
            <person name="Amoako-Attah I."/>
            <person name="Meinhardt L.W."/>
            <person name="Bailey B.A."/>
            <person name="Cohen S.P."/>
        </authorList>
    </citation>
    <scope>NUCLEOTIDE SEQUENCE [LARGE SCALE GENOMIC DNA]</scope>
    <source>
        <strain evidence="3 4">GH-19</strain>
    </source>
</reference>
<feature type="transmembrane region" description="Helical" evidence="2">
    <location>
        <begin position="20"/>
        <end position="38"/>
    </location>
</feature>
<proteinExistence type="predicted"/>
<accession>A0ABR1JAJ8</accession>
<sequence length="333" mass="37598">MGSSDGGGVITSITPASWVFFPWSIMNVLMLGSIAYQFHPEGEHIIVNTISWRFPLGAFQNTVLVNLLSGRHYILAFILALFIVYYTIPRMSSCVREDVPVKSVPHRFFHQLFIYTPFALYKGSVVTLLVLSSCSNIIQLHSLGKETFSALSLSAGFFFAIFGSDETKSSVQWVAHVLGTISVIIIILGIRERLGKDYSLDSLVENYFDHRNKGIRSRMARSMHRFFDKAIKEPFARVKVSRNSRKSFQNWFEKRRIRLHSVRFSAERSPITLADHNKAHAFQSPESRPSVSVESFDLPQRQLQSNDSGHQLAPASPPNNGGESKHPFILFSS</sequence>
<keyword evidence="2" id="KW-0472">Membrane</keyword>
<keyword evidence="2" id="KW-1133">Transmembrane helix</keyword>
<evidence type="ECO:0000313" key="4">
    <source>
        <dbReference type="Proteomes" id="UP001498398"/>
    </source>
</evidence>
<feature type="transmembrane region" description="Helical" evidence="2">
    <location>
        <begin position="72"/>
        <end position="88"/>
    </location>
</feature>
<evidence type="ECO:0000256" key="2">
    <source>
        <dbReference type="SAM" id="Phobius"/>
    </source>
</evidence>
<gene>
    <name evidence="3" type="ORF">VKT23_011866</name>
</gene>
<dbReference type="EMBL" id="JBANRG010000027">
    <property type="protein sequence ID" value="KAK7453185.1"/>
    <property type="molecule type" value="Genomic_DNA"/>
</dbReference>
<keyword evidence="2" id="KW-0812">Transmembrane</keyword>
<feature type="transmembrane region" description="Helical" evidence="2">
    <location>
        <begin position="170"/>
        <end position="190"/>
    </location>
</feature>
<dbReference type="Proteomes" id="UP001498398">
    <property type="component" value="Unassembled WGS sequence"/>
</dbReference>